<comment type="similarity">
    <text evidence="2">Belongs to the AlaDH/PNT family.</text>
</comment>
<evidence type="ECO:0000256" key="4">
    <source>
        <dbReference type="ARBA" id="ARBA00023002"/>
    </source>
</evidence>
<dbReference type="Proteomes" id="UP001595916">
    <property type="component" value="Unassembled WGS sequence"/>
</dbReference>
<dbReference type="InterPro" id="IPR007698">
    <property type="entry name" value="AlaDH/PNT_NAD(H)-bd"/>
</dbReference>
<evidence type="ECO:0000256" key="2">
    <source>
        <dbReference type="ARBA" id="ARBA00005689"/>
    </source>
</evidence>
<dbReference type="InterPro" id="IPR007886">
    <property type="entry name" value="AlaDH/PNT_N"/>
</dbReference>
<dbReference type="SMART" id="SM01003">
    <property type="entry name" value="AlaDh_PNT_N"/>
    <property type="match status" value="1"/>
</dbReference>
<comment type="caution">
    <text evidence="7">The sequence shown here is derived from an EMBL/GenBank/DDBJ whole genome shotgun (WGS) entry which is preliminary data.</text>
</comment>
<dbReference type="InterPro" id="IPR036291">
    <property type="entry name" value="NAD(P)-bd_dom_sf"/>
</dbReference>
<dbReference type="Pfam" id="PF01262">
    <property type="entry name" value="AlaDh_PNT_C"/>
    <property type="match status" value="1"/>
</dbReference>
<evidence type="ECO:0000256" key="3">
    <source>
        <dbReference type="ARBA" id="ARBA00012897"/>
    </source>
</evidence>
<dbReference type="CDD" id="cd05305">
    <property type="entry name" value="L-AlaDH"/>
    <property type="match status" value="1"/>
</dbReference>
<reference evidence="8" key="1">
    <citation type="journal article" date="2019" name="Int. J. Syst. Evol. Microbiol.">
        <title>The Global Catalogue of Microorganisms (GCM) 10K type strain sequencing project: providing services to taxonomists for standard genome sequencing and annotation.</title>
        <authorList>
            <consortium name="The Broad Institute Genomics Platform"/>
            <consortium name="The Broad Institute Genome Sequencing Center for Infectious Disease"/>
            <person name="Wu L."/>
            <person name="Ma J."/>
        </authorList>
    </citation>
    <scope>NUCLEOTIDE SEQUENCE [LARGE SCALE GENOMIC DNA]</scope>
    <source>
        <strain evidence="8">CCUG 46385</strain>
    </source>
</reference>
<dbReference type="PANTHER" id="PTHR42795">
    <property type="entry name" value="ALANINE DEHYDROGENASE"/>
    <property type="match status" value="1"/>
</dbReference>
<name>A0ABV9QLV9_9FIRM</name>
<dbReference type="EC" id="1.4.1.1" evidence="3"/>
<evidence type="ECO:0000313" key="7">
    <source>
        <dbReference type="EMBL" id="MFC4803684.1"/>
    </source>
</evidence>
<dbReference type="SMART" id="SM01002">
    <property type="entry name" value="AlaDh_PNT_C"/>
    <property type="match status" value="1"/>
</dbReference>
<accession>A0ABV9QLV9</accession>
<feature type="domain" description="Alanine dehydrogenase/pyridine nucleotide transhydrogenase N-terminal" evidence="6">
    <location>
        <begin position="4"/>
        <end position="131"/>
    </location>
</feature>
<protein>
    <recommendedName>
        <fullName evidence="3">alanine dehydrogenase</fullName>
        <ecNumber evidence="3">1.4.1.1</ecNumber>
    </recommendedName>
</protein>
<comment type="pathway">
    <text evidence="1">Amino-acid degradation; L-alanine degradation via dehydrogenase pathway; NH(3) and pyruvate from L-alanine: step 1/1.</text>
</comment>
<keyword evidence="8" id="KW-1185">Reference proteome</keyword>
<evidence type="ECO:0000256" key="1">
    <source>
        <dbReference type="ARBA" id="ARBA00005206"/>
    </source>
</evidence>
<evidence type="ECO:0000259" key="6">
    <source>
        <dbReference type="SMART" id="SM01003"/>
    </source>
</evidence>
<dbReference type="Gene3D" id="3.40.50.720">
    <property type="entry name" value="NAD(P)-binding Rossmann-like Domain"/>
    <property type="match status" value="2"/>
</dbReference>
<evidence type="ECO:0000259" key="5">
    <source>
        <dbReference type="SMART" id="SM01002"/>
    </source>
</evidence>
<dbReference type="EMBL" id="JBHSHL010000003">
    <property type="protein sequence ID" value="MFC4803684.1"/>
    <property type="molecule type" value="Genomic_DNA"/>
</dbReference>
<proteinExistence type="inferred from homology"/>
<sequence length="387" mass="42537">MKFGVLKDTKEGEYRVIATPAETSMILRDGHTVYVQKGAGEGSGFKDEDYLREGAILLETREEIYKKSDFVAKVKEIEEEEFPLLRQDQIVFTCIHPAAHPQEVQALLKSGCIAFTAEDSHRYGSPNCEAAGKQGALMGLESLLSIHGGKGKFVNGLGGAPGVKALVLGGGTVGRAAVSVLHALGAWVTVMDINIGTLREIGRQFNEEVNTEISNRYNIEKILPEIDVVYNCVKWPKESKEFLISREMVASMEKGSVIVDISNDVGAIETFRETTHNNPRYVEEGVVHYCVSNIPSAISQSTSIAYAASVLPHFRRIMNKGVEQACIEDGFLRRSLTVYKGRLTHEETSALQGLPWIKPEDVLKIADCELDVAPPATGTRSNHFLKE</sequence>
<dbReference type="PANTHER" id="PTHR42795:SF1">
    <property type="entry name" value="ALANINE DEHYDROGENASE"/>
    <property type="match status" value="1"/>
</dbReference>
<dbReference type="RefSeq" id="WP_379787134.1">
    <property type="nucleotide sequence ID" value="NZ_JBHSHL010000003.1"/>
</dbReference>
<dbReference type="SUPFAM" id="SSF51735">
    <property type="entry name" value="NAD(P)-binding Rossmann-fold domains"/>
    <property type="match status" value="1"/>
</dbReference>
<dbReference type="SUPFAM" id="SSF52283">
    <property type="entry name" value="Formate/glycerate dehydrogenase catalytic domain-like"/>
    <property type="match status" value="1"/>
</dbReference>
<feature type="domain" description="Alanine dehydrogenase/pyridine nucleotide transhydrogenase NAD(H)-binding" evidence="5">
    <location>
        <begin position="143"/>
        <end position="290"/>
    </location>
</feature>
<dbReference type="Pfam" id="PF05222">
    <property type="entry name" value="AlaDh_PNT_N"/>
    <property type="match status" value="1"/>
</dbReference>
<evidence type="ECO:0000313" key="8">
    <source>
        <dbReference type="Proteomes" id="UP001595916"/>
    </source>
</evidence>
<gene>
    <name evidence="7" type="ORF">ACFO4R_01185</name>
</gene>
<organism evidence="7 8">
    <name type="scientific">Filifactor villosus</name>
    <dbReference type="NCBI Taxonomy" id="29374"/>
    <lineage>
        <taxon>Bacteria</taxon>
        <taxon>Bacillati</taxon>
        <taxon>Bacillota</taxon>
        <taxon>Clostridia</taxon>
        <taxon>Peptostreptococcales</taxon>
        <taxon>Filifactoraceae</taxon>
        <taxon>Filifactor</taxon>
    </lineage>
</organism>
<keyword evidence="4" id="KW-0560">Oxidoreductase</keyword>
<dbReference type="InterPro" id="IPR008141">
    <property type="entry name" value="Ala_DH"/>
</dbReference>